<keyword evidence="1" id="KW-0472">Membrane</keyword>
<dbReference type="RefSeq" id="WP_185240914.1">
    <property type="nucleotide sequence ID" value="NZ_JACEGC010000131.1"/>
</dbReference>
<organism evidence="2 3">
    <name type="scientific">Microcystis aeruginosa BLCC-F158</name>
    <dbReference type="NCBI Taxonomy" id="2755316"/>
    <lineage>
        <taxon>Bacteria</taxon>
        <taxon>Bacillati</taxon>
        <taxon>Cyanobacteriota</taxon>
        <taxon>Cyanophyceae</taxon>
        <taxon>Oscillatoriophycideae</taxon>
        <taxon>Chroococcales</taxon>
        <taxon>Microcystaceae</taxon>
        <taxon>Microcystis</taxon>
    </lineage>
</organism>
<feature type="transmembrane region" description="Helical" evidence="1">
    <location>
        <begin position="260"/>
        <end position="278"/>
    </location>
</feature>
<keyword evidence="1" id="KW-0812">Transmembrane</keyword>
<evidence type="ECO:0000256" key="1">
    <source>
        <dbReference type="SAM" id="Phobius"/>
    </source>
</evidence>
<comment type="caution">
    <text evidence="2">The sequence shown here is derived from an EMBL/GenBank/DDBJ whole genome shotgun (WGS) entry which is preliminary data.</text>
</comment>
<name>A0A841V955_MICAE</name>
<dbReference type="AlphaFoldDB" id="A0A841V955"/>
<protein>
    <submittedName>
        <fullName evidence="2">Uncharacterized protein</fullName>
    </submittedName>
</protein>
<gene>
    <name evidence="2" type="ORF">H0901_19510</name>
</gene>
<evidence type="ECO:0000313" key="2">
    <source>
        <dbReference type="EMBL" id="MBC1197377.1"/>
    </source>
</evidence>
<proteinExistence type="predicted"/>
<feature type="transmembrane region" description="Helical" evidence="1">
    <location>
        <begin position="284"/>
        <end position="307"/>
    </location>
</feature>
<dbReference type="EMBL" id="JACEGC010000131">
    <property type="protein sequence ID" value="MBC1197377.1"/>
    <property type="molecule type" value="Genomic_DNA"/>
</dbReference>
<accession>A0A841V955</accession>
<reference evidence="2 3" key="1">
    <citation type="submission" date="2020-07" db="EMBL/GenBank/DDBJ databases">
        <title>Genomes of two Microcystis aeruginosa (Cyanobacteria) strains from Florida (USA) with disparate toxicogenic potential.</title>
        <authorList>
            <person name="Lefler F.W."/>
            <person name="Barbosa M."/>
            <person name="Berthold D.E."/>
            <person name="Laughinghouse H.D. IV."/>
        </authorList>
    </citation>
    <scope>NUCLEOTIDE SEQUENCE [LARGE SCALE GENOMIC DNA]</scope>
    <source>
        <strain evidence="2 3">BLCCF158</strain>
    </source>
</reference>
<keyword evidence="1" id="KW-1133">Transmembrane helix</keyword>
<dbReference type="Proteomes" id="UP000525432">
    <property type="component" value="Unassembled WGS sequence"/>
</dbReference>
<evidence type="ECO:0000313" key="3">
    <source>
        <dbReference type="Proteomes" id="UP000525432"/>
    </source>
</evidence>
<sequence length="332" mass="39205">MKLFLDGNRLEIKEGLFAHQTYFLDSLRIVTLSIPKDYITFAIVSIEQNSFLQLDLIDNNICKTIIQLLIKYSQENTSWEKIDGDLYLIDYENNSLGIPIDLIVKKYPNLLQAILDYREERRSKLFEWLRTNPVVYLTHNIYLGKDGFKKGETLIPWSNIEEIWSSQVNFNHDIRVKYKRDGGVQFIRFLGDLISSLAFFENYFGFDFFVLPSLSEKEIKLWRADINFWQQIYKQNQPMLANYKPEVISSVTKPVGFAEALFWFWTLFLIPIGFMRWGQGRKGWMWLGIVFASAGIGFLPCLVDYWMSFSAQRSRNLEPWEFFPRTLDPRNP</sequence>